<sequence length="542" mass="58780">METVTITLVLLLAVVASGIFLRVLPFPVPRPLFQIVLGAAIGLFADLRVSLDPEIFFLLFLPPLLFLDGWRIPREELFKDRIIIVELALGLVVVTVAGMGLFIHWLVPAMPLAVAFALAAIVSPTDPIAVSAIANRVPIPKRMLHILEGESLLNDASGLVCFRFAVAAALTGTFSLGDAVLNFVWVALGGLAVGTFVTLTITRAKDWVSERFGEDTGSQILISLLIPFACYLLAEHLECSGILAAVAAGVTMSFAESRGRVMAVTRVRRSTVWDTIQYAANGIIFVLLGEQLPAIVSRAAETVSQPGQHEITWLILYAVAITAGLAALRFTWVWLSLQLTLLRRRDRTTSPSWRIVAAMSCAGVRGAVTLAGVLTLPLTLNDGSPFPARDLAISLAMGVIIVSLLVATFGLPLLLRGLELPPEPSQQAEEDAARIAAAEAAIAEIGRLLSQTADQGKDADLYVAAASQLTDLYHRRIERRSAEGDSAETAQRSDRIEREMRLAALNAERAEIFRKVRRRQLGSETARRLVREIDLLETRYAG</sequence>
<feature type="transmembrane region" description="Helical" evidence="10">
    <location>
        <begin position="355"/>
        <end position="379"/>
    </location>
</feature>
<name>A0A175R8Q8_9HYPH</name>
<evidence type="ECO:0000256" key="10">
    <source>
        <dbReference type="RuleBase" id="RU366002"/>
    </source>
</evidence>
<dbReference type="Gene3D" id="6.10.140.1330">
    <property type="match status" value="1"/>
</dbReference>
<accession>A0A175R8Q8</accession>
<dbReference type="GO" id="GO:0005886">
    <property type="term" value="C:plasma membrane"/>
    <property type="evidence" value="ECO:0007669"/>
    <property type="project" value="UniProtKB-SubCell"/>
</dbReference>
<gene>
    <name evidence="12" type="ORF">NS226_11115</name>
</gene>
<feature type="transmembrane region" description="Helical" evidence="10">
    <location>
        <begin position="31"/>
        <end position="49"/>
    </location>
</feature>
<dbReference type="RefSeq" id="WP_058635062.1">
    <property type="nucleotide sequence ID" value="NZ_LDPZ01000022.1"/>
</dbReference>
<evidence type="ECO:0000259" key="11">
    <source>
        <dbReference type="Pfam" id="PF00999"/>
    </source>
</evidence>
<comment type="similarity">
    <text evidence="10">Belongs to the monovalent cation:proton antiporter 1 (CPA1) transporter (TC 2.A.36) family.</text>
</comment>
<organism evidence="12 13">
    <name type="scientific">Aureimonas ureilytica</name>
    <dbReference type="NCBI Taxonomy" id="401562"/>
    <lineage>
        <taxon>Bacteria</taxon>
        <taxon>Pseudomonadati</taxon>
        <taxon>Pseudomonadota</taxon>
        <taxon>Alphaproteobacteria</taxon>
        <taxon>Hyphomicrobiales</taxon>
        <taxon>Aurantimonadaceae</taxon>
        <taxon>Aureimonas</taxon>
    </lineage>
</organism>
<keyword evidence="10" id="KW-0050">Antiport</keyword>
<keyword evidence="2 10" id="KW-0813">Transport</keyword>
<evidence type="ECO:0000256" key="9">
    <source>
        <dbReference type="ARBA" id="ARBA00023201"/>
    </source>
</evidence>
<evidence type="ECO:0000313" key="12">
    <source>
        <dbReference type="EMBL" id="KTQ95413.1"/>
    </source>
</evidence>
<feature type="transmembrane region" description="Helical" evidence="10">
    <location>
        <begin position="113"/>
        <end position="135"/>
    </location>
</feature>
<dbReference type="GO" id="GO:0015385">
    <property type="term" value="F:sodium:proton antiporter activity"/>
    <property type="evidence" value="ECO:0007669"/>
    <property type="project" value="InterPro"/>
</dbReference>
<comment type="subcellular location">
    <subcellularLocation>
        <location evidence="10">Cell inner membrane</location>
        <topology evidence="10">Multi-pass membrane protein</topology>
    </subcellularLocation>
    <subcellularLocation>
        <location evidence="1">Cell membrane</location>
        <topology evidence="1">Multi-pass membrane protein</topology>
    </subcellularLocation>
</comment>
<feature type="transmembrane region" description="Helical" evidence="10">
    <location>
        <begin position="240"/>
        <end position="257"/>
    </location>
</feature>
<dbReference type="PANTHER" id="PTHR10110">
    <property type="entry name" value="SODIUM/HYDROGEN EXCHANGER"/>
    <property type="match status" value="1"/>
</dbReference>
<feature type="transmembrane region" description="Helical" evidence="10">
    <location>
        <begin position="6"/>
        <end position="24"/>
    </location>
</feature>
<dbReference type="EMBL" id="LDPZ01000022">
    <property type="protein sequence ID" value="KTQ95413.1"/>
    <property type="molecule type" value="Genomic_DNA"/>
</dbReference>
<keyword evidence="9 10" id="KW-0739">Sodium transport</keyword>
<reference evidence="12 13" key="1">
    <citation type="journal article" date="2016" name="Front. Microbiol.">
        <title>Genomic Resource of Rice Seed Associated Bacteria.</title>
        <authorList>
            <person name="Midha S."/>
            <person name="Bansal K."/>
            <person name="Sharma S."/>
            <person name="Kumar N."/>
            <person name="Patil P.P."/>
            <person name="Chaudhry V."/>
            <person name="Patil P.B."/>
        </authorList>
    </citation>
    <scope>NUCLEOTIDE SEQUENCE [LARGE SCALE GENOMIC DNA]</scope>
    <source>
        <strain evidence="12 13">NS226</strain>
    </source>
</reference>
<dbReference type="NCBIfam" id="TIGR00831">
    <property type="entry name" value="a_cpa1"/>
    <property type="match status" value="1"/>
</dbReference>
<evidence type="ECO:0000256" key="3">
    <source>
        <dbReference type="ARBA" id="ARBA00022475"/>
    </source>
</evidence>
<comment type="caution">
    <text evidence="12">The sequence shown here is derived from an EMBL/GenBank/DDBJ whole genome shotgun (WGS) entry which is preliminary data.</text>
</comment>
<feature type="transmembrane region" description="Helical" evidence="10">
    <location>
        <begin position="278"/>
        <end position="299"/>
    </location>
</feature>
<comment type="function">
    <text evidence="10">Na(+)/H(+) antiporter that extrudes sodium in exchange for external protons.</text>
</comment>
<protein>
    <submittedName>
        <fullName evidence="12">Sodium:proton antiporter</fullName>
    </submittedName>
</protein>
<keyword evidence="7 10" id="KW-0406">Ion transport</keyword>
<keyword evidence="3" id="KW-1003">Cell membrane</keyword>
<keyword evidence="5 10" id="KW-1133">Transmembrane helix</keyword>
<evidence type="ECO:0000256" key="2">
    <source>
        <dbReference type="ARBA" id="ARBA00022448"/>
    </source>
</evidence>
<keyword evidence="4 10" id="KW-0812">Transmembrane</keyword>
<dbReference type="GO" id="GO:0098719">
    <property type="term" value="P:sodium ion import across plasma membrane"/>
    <property type="evidence" value="ECO:0007669"/>
    <property type="project" value="TreeGrafter"/>
</dbReference>
<keyword evidence="6 10" id="KW-0915">Sodium</keyword>
<feature type="transmembrane region" description="Helical" evidence="10">
    <location>
        <begin position="84"/>
        <end position="107"/>
    </location>
</feature>
<evidence type="ECO:0000256" key="1">
    <source>
        <dbReference type="ARBA" id="ARBA00004651"/>
    </source>
</evidence>
<keyword evidence="10" id="KW-0997">Cell inner membrane</keyword>
<evidence type="ECO:0000256" key="8">
    <source>
        <dbReference type="ARBA" id="ARBA00023136"/>
    </source>
</evidence>
<dbReference type="AlphaFoldDB" id="A0A175R8Q8"/>
<evidence type="ECO:0000256" key="6">
    <source>
        <dbReference type="ARBA" id="ARBA00023053"/>
    </source>
</evidence>
<feature type="transmembrane region" description="Helical" evidence="10">
    <location>
        <begin position="391"/>
        <end position="415"/>
    </location>
</feature>
<feature type="transmembrane region" description="Helical" evidence="10">
    <location>
        <begin position="311"/>
        <end position="335"/>
    </location>
</feature>
<evidence type="ECO:0000256" key="5">
    <source>
        <dbReference type="ARBA" id="ARBA00022989"/>
    </source>
</evidence>
<dbReference type="PANTHER" id="PTHR10110:SF86">
    <property type="entry name" value="SODIUM_HYDROGEN EXCHANGER 7"/>
    <property type="match status" value="1"/>
</dbReference>
<dbReference type="Pfam" id="PF00999">
    <property type="entry name" value="Na_H_Exchanger"/>
    <property type="match status" value="1"/>
</dbReference>
<evidence type="ECO:0000256" key="7">
    <source>
        <dbReference type="ARBA" id="ARBA00023065"/>
    </source>
</evidence>
<dbReference type="InterPro" id="IPR006153">
    <property type="entry name" value="Cation/H_exchanger_TM"/>
</dbReference>
<evidence type="ECO:0000313" key="13">
    <source>
        <dbReference type="Proteomes" id="UP000078272"/>
    </source>
</evidence>
<evidence type="ECO:0000256" key="4">
    <source>
        <dbReference type="ARBA" id="ARBA00022692"/>
    </source>
</evidence>
<keyword evidence="8 10" id="KW-0472">Membrane</keyword>
<dbReference type="InterPro" id="IPR004705">
    <property type="entry name" value="Cation/H_exchanger_CPA1_bac"/>
</dbReference>
<dbReference type="Proteomes" id="UP000078272">
    <property type="component" value="Unassembled WGS sequence"/>
</dbReference>
<dbReference type="InterPro" id="IPR018422">
    <property type="entry name" value="Cation/H_exchanger_CPA1"/>
</dbReference>
<feature type="transmembrane region" description="Helical" evidence="10">
    <location>
        <begin position="55"/>
        <end position="72"/>
    </location>
</feature>
<dbReference type="STRING" id="401562.NS365_18825"/>
<proteinExistence type="inferred from homology"/>
<dbReference type="GO" id="GO:0015386">
    <property type="term" value="F:potassium:proton antiporter activity"/>
    <property type="evidence" value="ECO:0007669"/>
    <property type="project" value="TreeGrafter"/>
</dbReference>
<dbReference type="OrthoDB" id="9809206at2"/>
<dbReference type="GO" id="GO:0051453">
    <property type="term" value="P:regulation of intracellular pH"/>
    <property type="evidence" value="ECO:0007669"/>
    <property type="project" value="TreeGrafter"/>
</dbReference>
<feature type="domain" description="Cation/H+ exchanger transmembrane" evidence="11">
    <location>
        <begin position="13"/>
        <end position="416"/>
    </location>
</feature>
<dbReference type="PATRIC" id="fig|401562.3.peg.1743"/>
<feature type="transmembrane region" description="Helical" evidence="10">
    <location>
        <begin position="183"/>
        <end position="204"/>
    </location>
</feature>